<name>A0A4D6HLM5_9EURY</name>
<feature type="domain" description="DUF7311" evidence="1">
    <location>
        <begin position="1"/>
        <end position="152"/>
    </location>
</feature>
<evidence type="ECO:0000313" key="2">
    <source>
        <dbReference type="EMBL" id="QCC54415.1"/>
    </source>
</evidence>
<organism evidence="2 3">
    <name type="scientific">Natronorubrum bangense</name>
    <dbReference type="NCBI Taxonomy" id="61858"/>
    <lineage>
        <taxon>Archaea</taxon>
        <taxon>Methanobacteriati</taxon>
        <taxon>Methanobacteriota</taxon>
        <taxon>Stenosarchaea group</taxon>
        <taxon>Halobacteria</taxon>
        <taxon>Halobacteriales</taxon>
        <taxon>Natrialbaceae</taxon>
        <taxon>Natronorubrum</taxon>
    </lineage>
</organism>
<dbReference type="AlphaFoldDB" id="A0A4D6HLM5"/>
<dbReference type="EMBL" id="CP031305">
    <property type="protein sequence ID" value="QCC54415.1"/>
    <property type="molecule type" value="Genomic_DNA"/>
</dbReference>
<protein>
    <recommendedName>
        <fullName evidence="1">DUF7311 domain-containing protein</fullName>
    </recommendedName>
</protein>
<dbReference type="Proteomes" id="UP000296822">
    <property type="component" value="Chromosome"/>
</dbReference>
<dbReference type="RefSeq" id="WP_006065171.1">
    <property type="nucleotide sequence ID" value="NZ_CP031305.1"/>
</dbReference>
<evidence type="ECO:0000313" key="3">
    <source>
        <dbReference type="Proteomes" id="UP000296822"/>
    </source>
</evidence>
<accession>A0A4D6HLM5</accession>
<gene>
    <name evidence="2" type="ORF">DV706_07890</name>
</gene>
<proteinExistence type="predicted"/>
<dbReference type="KEGG" id="nbg:DV706_07890"/>
<dbReference type="InterPro" id="IPR055735">
    <property type="entry name" value="DUF7311"/>
</dbReference>
<dbReference type="GeneID" id="39851169"/>
<reference evidence="2 3" key="1">
    <citation type="journal article" date="2019" name="Nat. Commun.">
        <title>A new type of DNA phosphorothioation-based antiviral system in archaea.</title>
        <authorList>
            <person name="Xiong L."/>
            <person name="Liu S."/>
            <person name="Chen S."/>
            <person name="Xiao Y."/>
            <person name="Zhu B."/>
            <person name="Gao Y."/>
            <person name="Zhang Y."/>
            <person name="Chen B."/>
            <person name="Luo J."/>
            <person name="Deng Z."/>
            <person name="Chen X."/>
            <person name="Wang L."/>
            <person name="Chen S."/>
        </authorList>
    </citation>
    <scope>NUCLEOTIDE SEQUENCE [LARGE SCALE GENOMIC DNA]</scope>
    <source>
        <strain evidence="2 3">JCM 10635</strain>
    </source>
</reference>
<sequence length="154" mass="16719">MIRYVLAVVLLIALIALSMPAIDSGATMNTERQVDASLAAIDEKATSLIETEEVTPDGHPNPQRVVELSLPRSTLTTAGVDHVELVPHESGQYTHARYVLEDGTTRETIISEQIVWDDPSETDTTELGGAGEQRLALVLLPDETGEPRLVARHV</sequence>
<dbReference type="Pfam" id="PF23993">
    <property type="entry name" value="DUF7311"/>
    <property type="match status" value="1"/>
</dbReference>
<evidence type="ECO:0000259" key="1">
    <source>
        <dbReference type="Pfam" id="PF23993"/>
    </source>
</evidence>